<dbReference type="InterPro" id="IPR047801">
    <property type="entry name" value="Peptidase_C45"/>
</dbReference>
<dbReference type="Gene3D" id="3.60.60.10">
    <property type="entry name" value="Penicillin V Acylase, Chain A"/>
    <property type="match status" value="1"/>
</dbReference>
<accession>A0A2T0B0G8</accession>
<sequence>MGNKIKFINAKGTAYERGKISGTELRQSIQNSVDNYKDLLNSKEIMKKVNRVKAIVENTFPEYVEEIKGRADGALVNRELYFLMMCAEILNEGVGCTSLVYKREDGTFLLAHNEDDSYRPLSAAITKCERPDEWFITYDYCNMPFGNAFSFNSHGIVKTINYCYSNDINIEGIPRYFIQRHISEAKSLEDFINRCNIPNRASGFHAIALDIFKNKCISIEVTASDISVEEIENYYVHTNHYIHKSINRGIVNLQEGSTSNFRLNKGNELLREAIESQGEKLNINSFIEILNYRGKNYYDSILALKDEPNFTCARFAIDTREKNNVWLEFFDTFEGFSMDYRGQSNE</sequence>
<dbReference type="NCBIfam" id="NF040521">
    <property type="entry name" value="C45_proenzyme"/>
    <property type="match status" value="1"/>
</dbReference>
<dbReference type="PANTHER" id="PTHR34180">
    <property type="entry name" value="PEPTIDASE C45"/>
    <property type="match status" value="1"/>
</dbReference>
<keyword evidence="3" id="KW-1185">Reference proteome</keyword>
<reference evidence="2 3" key="1">
    <citation type="submission" date="2018-03" db="EMBL/GenBank/DDBJ databases">
        <title>Genome sequence of Clostridium liquoris DSM 100320.</title>
        <authorList>
            <person name="Poehlein A."/>
            <person name="Daniel R."/>
        </authorList>
    </citation>
    <scope>NUCLEOTIDE SEQUENCE [LARGE SCALE GENOMIC DNA]</scope>
    <source>
        <strain evidence="2 3">DSM 100320</strain>
    </source>
</reference>
<dbReference type="OrthoDB" id="1884489at2"/>
<dbReference type="RefSeq" id="WP_106064680.1">
    <property type="nucleotide sequence ID" value="NZ_PVXO01000070.1"/>
</dbReference>
<dbReference type="Gene3D" id="1.10.10.2120">
    <property type="match status" value="1"/>
</dbReference>
<evidence type="ECO:0000313" key="3">
    <source>
        <dbReference type="Proteomes" id="UP000239706"/>
    </source>
</evidence>
<dbReference type="PANTHER" id="PTHR34180:SF1">
    <property type="entry name" value="BETA-ALANYL-DOPAMINE_CARCININE HYDROLASE"/>
    <property type="match status" value="1"/>
</dbReference>
<feature type="domain" description="Peptidase C45 hydrolase" evidence="1">
    <location>
        <begin position="103"/>
        <end position="319"/>
    </location>
</feature>
<dbReference type="Proteomes" id="UP000239706">
    <property type="component" value="Unassembled WGS sequence"/>
</dbReference>
<organism evidence="2 3">
    <name type="scientific">Clostridium liquoris</name>
    <dbReference type="NCBI Taxonomy" id="1289519"/>
    <lineage>
        <taxon>Bacteria</taxon>
        <taxon>Bacillati</taxon>
        <taxon>Bacillota</taxon>
        <taxon>Clostridia</taxon>
        <taxon>Eubacteriales</taxon>
        <taxon>Clostridiaceae</taxon>
        <taxon>Clostridium</taxon>
    </lineage>
</organism>
<comment type="caution">
    <text evidence="2">The sequence shown here is derived from an EMBL/GenBank/DDBJ whole genome shotgun (WGS) entry which is preliminary data.</text>
</comment>
<gene>
    <name evidence="2" type="ORF">CLLI_26530</name>
</gene>
<evidence type="ECO:0000259" key="1">
    <source>
        <dbReference type="Pfam" id="PF03417"/>
    </source>
</evidence>
<dbReference type="GO" id="GO:0016740">
    <property type="term" value="F:transferase activity"/>
    <property type="evidence" value="ECO:0007669"/>
    <property type="project" value="UniProtKB-KW"/>
</dbReference>
<dbReference type="InterPro" id="IPR005079">
    <property type="entry name" value="Peptidase_C45_hydrolase"/>
</dbReference>
<proteinExistence type="predicted"/>
<evidence type="ECO:0000313" key="2">
    <source>
        <dbReference type="EMBL" id="PRR77038.1"/>
    </source>
</evidence>
<dbReference type="InterPro" id="IPR047794">
    <property type="entry name" value="C45_proenzyme-like"/>
</dbReference>
<protein>
    <submittedName>
        <fullName evidence="2">Acyl-coenzyme A:6-aminopenicillanic acid acyl-transferase</fullName>
    </submittedName>
</protein>
<dbReference type="Pfam" id="PF03417">
    <property type="entry name" value="AAT"/>
    <property type="match status" value="1"/>
</dbReference>
<keyword evidence="2" id="KW-0808">Transferase</keyword>
<dbReference type="AlphaFoldDB" id="A0A2T0B0G8"/>
<name>A0A2T0B0G8_9CLOT</name>
<dbReference type="EMBL" id="PVXO01000070">
    <property type="protein sequence ID" value="PRR77038.1"/>
    <property type="molecule type" value="Genomic_DNA"/>
</dbReference>